<organism evidence="2 3">
    <name type="scientific">Streptomyces alanosinicus</name>
    <dbReference type="NCBI Taxonomy" id="68171"/>
    <lineage>
        <taxon>Bacteria</taxon>
        <taxon>Bacillati</taxon>
        <taxon>Actinomycetota</taxon>
        <taxon>Actinomycetes</taxon>
        <taxon>Kitasatosporales</taxon>
        <taxon>Streptomycetaceae</taxon>
        <taxon>Streptomyces</taxon>
    </lineage>
</organism>
<dbReference type="EMBL" id="BMVG01000010">
    <property type="protein sequence ID" value="GHE06197.1"/>
    <property type="molecule type" value="Genomic_DNA"/>
</dbReference>
<keyword evidence="3" id="KW-1185">Reference proteome</keyword>
<evidence type="ECO:0000256" key="1">
    <source>
        <dbReference type="SAM" id="MobiDB-lite"/>
    </source>
</evidence>
<dbReference type="AlphaFoldDB" id="A0A918YJH8"/>
<reference evidence="2" key="2">
    <citation type="submission" date="2020-09" db="EMBL/GenBank/DDBJ databases">
        <authorList>
            <person name="Sun Q."/>
            <person name="Ohkuma M."/>
        </authorList>
    </citation>
    <scope>NUCLEOTIDE SEQUENCE</scope>
    <source>
        <strain evidence="2">JCM 4714</strain>
    </source>
</reference>
<reference evidence="2" key="1">
    <citation type="journal article" date="2014" name="Int. J. Syst. Evol. Microbiol.">
        <title>Complete genome sequence of Corynebacterium casei LMG S-19264T (=DSM 44701T), isolated from a smear-ripened cheese.</title>
        <authorList>
            <consortium name="US DOE Joint Genome Institute (JGI-PGF)"/>
            <person name="Walter F."/>
            <person name="Albersmeier A."/>
            <person name="Kalinowski J."/>
            <person name="Ruckert C."/>
        </authorList>
    </citation>
    <scope>NUCLEOTIDE SEQUENCE</scope>
    <source>
        <strain evidence="2">JCM 4714</strain>
    </source>
</reference>
<evidence type="ECO:0000313" key="2">
    <source>
        <dbReference type="EMBL" id="GHE06197.1"/>
    </source>
</evidence>
<protein>
    <submittedName>
        <fullName evidence="2">Uncharacterized protein</fullName>
    </submittedName>
</protein>
<gene>
    <name evidence="2" type="ORF">GCM10010339_45360</name>
</gene>
<proteinExistence type="predicted"/>
<accession>A0A918YJH8</accession>
<comment type="caution">
    <text evidence="2">The sequence shown here is derived from an EMBL/GenBank/DDBJ whole genome shotgun (WGS) entry which is preliminary data.</text>
</comment>
<sequence length="104" mass="10568">MVTESPRASTAPAGELLAHVNTLRADAGLMDGYARRLLATAAALSGCPAAPGWSRAVLERQAAACFTAARRLRTAAEALDTHTRAGSRPLTPAGLSAPVPPPPG</sequence>
<dbReference type="Proteomes" id="UP000655443">
    <property type="component" value="Unassembled WGS sequence"/>
</dbReference>
<dbReference type="RefSeq" id="WP_189955146.1">
    <property type="nucleotide sequence ID" value="NZ_BMVG01000010.1"/>
</dbReference>
<feature type="region of interest" description="Disordered" evidence="1">
    <location>
        <begin position="80"/>
        <end position="104"/>
    </location>
</feature>
<evidence type="ECO:0000313" key="3">
    <source>
        <dbReference type="Proteomes" id="UP000655443"/>
    </source>
</evidence>
<name>A0A918YJH8_9ACTN</name>